<dbReference type="EMBL" id="VSSQ01015992">
    <property type="protein sequence ID" value="MPM56900.1"/>
    <property type="molecule type" value="Genomic_DNA"/>
</dbReference>
<feature type="domain" description="Topo IIA-type catalytic" evidence="4">
    <location>
        <begin position="1"/>
        <end position="73"/>
    </location>
</feature>
<evidence type="ECO:0000256" key="2">
    <source>
        <dbReference type="ARBA" id="ARBA00023125"/>
    </source>
</evidence>
<dbReference type="SUPFAM" id="SSF56719">
    <property type="entry name" value="Type II DNA topoisomerase"/>
    <property type="match status" value="1"/>
</dbReference>
<evidence type="ECO:0000256" key="3">
    <source>
        <dbReference type="ARBA" id="ARBA00023235"/>
    </source>
</evidence>
<evidence type="ECO:0000256" key="1">
    <source>
        <dbReference type="ARBA" id="ARBA00023029"/>
    </source>
</evidence>
<dbReference type="InterPro" id="IPR050220">
    <property type="entry name" value="Type_II_DNA_Topoisomerases"/>
</dbReference>
<dbReference type="GO" id="GO:0009330">
    <property type="term" value="C:DNA topoisomerase type II (double strand cut, ATP-hydrolyzing) complex"/>
    <property type="evidence" value="ECO:0007669"/>
    <property type="project" value="TreeGrafter"/>
</dbReference>
<sequence>MQLKRLQGLEHEKIDEEYNQLMKIIEELKSILADENKLFDVIKNELLVIKEKFNDARRTQIIQNPGEIDIEDLIEEEASVIAKTSLNYIKRTPLATYKSQNRGGRGILGMQTREEDDVTRLFVCSTHDFLLFFTNFGRVYKIKGYEVPEAGRTARGLAIVNLLSISQGEMITAVVPVRSFDENRYLVMITRNGIIKKTDMQSFSNIRKAGLTAVNLRDSDELIAVFITDGTAEILVATRNGMGIKFNEGDVRPMGRTATGVKAITLSDDDYVISADIIKENDKILNVTENGYGKRTDALNFNVQYRGGKGVKIHQLTDKTGPLSGVVKVSDNEELMIVTSEGIIIRLRGKEISTFGRISQGVKLINFREGITVAGVAKIDEDDIISEEEVETEETNE</sequence>
<dbReference type="InterPro" id="IPR013760">
    <property type="entry name" value="Topo_IIA-like_dom_sf"/>
</dbReference>
<proteinExistence type="predicted"/>
<reference evidence="5" key="1">
    <citation type="submission" date="2019-08" db="EMBL/GenBank/DDBJ databases">
        <authorList>
            <person name="Kucharzyk K."/>
            <person name="Murdoch R.W."/>
            <person name="Higgins S."/>
            <person name="Loffler F."/>
        </authorList>
    </citation>
    <scope>NUCLEOTIDE SEQUENCE</scope>
</reference>
<keyword evidence="2" id="KW-0238">DNA-binding</keyword>
<name>A0A645AUU2_9ZZZZ</name>
<dbReference type="InterPro" id="IPR002205">
    <property type="entry name" value="Topo_IIA_dom_A"/>
</dbReference>
<accession>A0A645AUU2</accession>
<dbReference type="InterPro" id="IPR006691">
    <property type="entry name" value="GyrA/parC_rep"/>
</dbReference>
<dbReference type="Gene3D" id="1.10.268.10">
    <property type="entry name" value="Topoisomerase, domain 3"/>
    <property type="match status" value="1"/>
</dbReference>
<dbReference type="Pfam" id="PF03989">
    <property type="entry name" value="DNA_gyraseA_C"/>
    <property type="match status" value="6"/>
</dbReference>
<dbReference type="GO" id="GO:0003677">
    <property type="term" value="F:DNA binding"/>
    <property type="evidence" value="ECO:0007669"/>
    <property type="project" value="UniProtKB-KW"/>
</dbReference>
<keyword evidence="1" id="KW-0799">Topoisomerase</keyword>
<gene>
    <name evidence="5" type="primary">gyrA_48</name>
    <name evidence="5" type="ORF">SDC9_103717</name>
</gene>
<dbReference type="GO" id="GO:0005737">
    <property type="term" value="C:cytoplasm"/>
    <property type="evidence" value="ECO:0007669"/>
    <property type="project" value="TreeGrafter"/>
</dbReference>
<dbReference type="InterPro" id="IPR013757">
    <property type="entry name" value="Topo_IIA_A_a_sf"/>
</dbReference>
<dbReference type="PROSITE" id="PS52040">
    <property type="entry name" value="TOPO_IIA"/>
    <property type="match status" value="1"/>
</dbReference>
<dbReference type="FunFam" id="2.120.10.90:FF:000005">
    <property type="entry name" value="DNA topoisomerase 4 subunit A"/>
    <property type="match status" value="1"/>
</dbReference>
<dbReference type="GO" id="GO:0003918">
    <property type="term" value="F:DNA topoisomerase type II (double strand cut, ATP-hydrolyzing) activity"/>
    <property type="evidence" value="ECO:0007669"/>
    <property type="project" value="InterPro"/>
</dbReference>
<dbReference type="Gene3D" id="2.120.10.90">
    <property type="entry name" value="DNA gyrase/topoisomerase IV, subunit A, C-terminal"/>
    <property type="match status" value="1"/>
</dbReference>
<keyword evidence="3 5" id="KW-0413">Isomerase</keyword>
<comment type="caution">
    <text evidence="5">The sequence shown here is derived from an EMBL/GenBank/DDBJ whole genome shotgun (WGS) entry which is preliminary data.</text>
</comment>
<dbReference type="PANTHER" id="PTHR43493">
    <property type="entry name" value="DNA GYRASE/TOPOISOMERASE SUBUNIT A"/>
    <property type="match status" value="1"/>
</dbReference>
<dbReference type="PANTHER" id="PTHR43493:SF5">
    <property type="entry name" value="DNA GYRASE SUBUNIT A, CHLOROPLASTIC_MITOCHONDRIAL"/>
    <property type="match status" value="1"/>
</dbReference>
<evidence type="ECO:0000313" key="5">
    <source>
        <dbReference type="EMBL" id="MPM56900.1"/>
    </source>
</evidence>
<evidence type="ECO:0000259" key="4">
    <source>
        <dbReference type="PROSITE" id="PS52040"/>
    </source>
</evidence>
<dbReference type="InterPro" id="IPR035516">
    <property type="entry name" value="Gyrase/topoIV_suA_C"/>
</dbReference>
<dbReference type="GO" id="GO:0005524">
    <property type="term" value="F:ATP binding"/>
    <property type="evidence" value="ECO:0007669"/>
    <property type="project" value="InterPro"/>
</dbReference>
<dbReference type="SUPFAM" id="SSF101904">
    <property type="entry name" value="GyrA/ParC C-terminal domain-like"/>
    <property type="match status" value="1"/>
</dbReference>
<dbReference type="AlphaFoldDB" id="A0A645AUU2"/>
<dbReference type="GO" id="GO:0006265">
    <property type="term" value="P:DNA topological change"/>
    <property type="evidence" value="ECO:0007669"/>
    <property type="project" value="InterPro"/>
</dbReference>
<organism evidence="5">
    <name type="scientific">bioreactor metagenome</name>
    <dbReference type="NCBI Taxonomy" id="1076179"/>
    <lineage>
        <taxon>unclassified sequences</taxon>
        <taxon>metagenomes</taxon>
        <taxon>ecological metagenomes</taxon>
    </lineage>
</organism>
<protein>
    <submittedName>
        <fullName evidence="5">DNA gyrase subunit A</fullName>
    </submittedName>
</protein>